<dbReference type="AlphaFoldDB" id="A0AAU0UMC0"/>
<keyword evidence="1" id="KW-0812">Transmembrane</keyword>
<name>A0AAU0UMC0_9FIRM</name>
<protein>
    <submittedName>
        <fullName evidence="2">Uncharacterized protein</fullName>
    </submittedName>
</protein>
<keyword evidence="1" id="KW-1133">Transmembrane helix</keyword>
<evidence type="ECO:0000256" key="1">
    <source>
        <dbReference type="SAM" id="Phobius"/>
    </source>
</evidence>
<dbReference type="EMBL" id="CP121694">
    <property type="protein sequence ID" value="WRO21738.1"/>
    <property type="molecule type" value="Genomic_DNA"/>
</dbReference>
<gene>
    <name evidence="2" type="ORF">MFMK1_001553</name>
</gene>
<reference evidence="2 3" key="1">
    <citation type="submission" date="2023-04" db="EMBL/GenBank/DDBJ databases">
        <authorList>
            <person name="Hsu D."/>
        </authorList>
    </citation>
    <scope>NUCLEOTIDE SEQUENCE [LARGE SCALE GENOMIC DNA]</scope>
    <source>
        <strain evidence="2 3">MK1</strain>
    </source>
</reference>
<sequence length="192" mass="21537">MSKQSKKLLTFLAVILGIGLVIGLLFWVPLQKIPELEKGTEDATFLPKTLKEKDINKELFPQKLGALKLVQLLEGEEAKQNVYKLHGTTMELAGAFVANYASDFEQVTIWASVAPNKKEAKEQVNAMHIKMEISEVFTDHQHAPVGNTLYHSVLGMGQSHLFYQRGDDVIWISVQAKPGNVREFISQTVEFL</sequence>
<accession>A0AAU0UMC0</accession>
<organism evidence="2 3">
    <name type="scientific">Metallumcola ferriviriculae</name>
    <dbReference type="NCBI Taxonomy" id="3039180"/>
    <lineage>
        <taxon>Bacteria</taxon>
        <taxon>Bacillati</taxon>
        <taxon>Bacillota</taxon>
        <taxon>Clostridia</taxon>
        <taxon>Neomoorellales</taxon>
        <taxon>Desulfitibacteraceae</taxon>
        <taxon>Metallumcola</taxon>
    </lineage>
</organism>
<keyword evidence="3" id="KW-1185">Reference proteome</keyword>
<evidence type="ECO:0000313" key="2">
    <source>
        <dbReference type="EMBL" id="WRO21738.1"/>
    </source>
</evidence>
<dbReference type="KEGG" id="dbc:MFMK1_001553"/>
<dbReference type="Proteomes" id="UP001329915">
    <property type="component" value="Chromosome"/>
</dbReference>
<evidence type="ECO:0000313" key="3">
    <source>
        <dbReference type="Proteomes" id="UP001329915"/>
    </source>
</evidence>
<keyword evidence="1" id="KW-0472">Membrane</keyword>
<dbReference type="RefSeq" id="WP_366924568.1">
    <property type="nucleotide sequence ID" value="NZ_CP121694.1"/>
</dbReference>
<feature type="transmembrane region" description="Helical" evidence="1">
    <location>
        <begin position="7"/>
        <end position="28"/>
    </location>
</feature>
<proteinExistence type="predicted"/>